<dbReference type="VEuPathDB" id="TriTrypDB:LDHU3_36.8530"/>
<feature type="compositionally biased region" description="Basic and acidic residues" evidence="1">
    <location>
        <begin position="446"/>
        <end position="457"/>
    </location>
</feature>
<dbReference type="VEuPathDB" id="TriTrypDB:LdBPK_366420.1"/>
<dbReference type="PANTHER" id="PTHR23244">
    <property type="entry name" value="KELCH REPEAT DOMAIN"/>
    <property type="match status" value="1"/>
</dbReference>
<sequence>MAQPCNSLSEFPYAEAAKSLAKRASLTSQGVPPPWTKSITDSTTVCTEDKVFVIGGIDTRTQRIVPYARVWDAVAHVWARLPDAPVRVAHASAAAVPAEGSIILFGGWDGTKCNAELWHLHPRRHDGATTGADRVSPPSLGTNSPSSPAAESLQPSNKAMGPAAAATMFSGAPTPTTLEPVLYLFGGNNTTSRLNDVWRLWLTPSIQQRVAHWERLKVTPGVCPCPREDAVLAFDMTGQCLWLYGGSSATGVLDDLWCLSLVGDSSVSGLTWTPVYPLGGHRLAPAQWNLSKKCMPAAAVVEGGSLYVLFNEAPKSSKCLHANGREPLYRFCLTTHHWLSCSLSEEEVASSRPSSSLRTSLPVAQQASSFRAVASCACNRFLFWLMDSTGDEPSDTQSKPAVVQVQLNLLDTKPTKRRAERKLWPKAHSCSMSEGPRKRVAGAQLSRDDDGEGRADDEFVTTPQVADESEMANRRVVRVRRPDGATSSANAFARGPSLFKDVSLGSDKEPPVFKMPFGAGDASKGTAAAFSFAAPASSSSKSSSSFGLPPTTKPSGFSFGGSTASPATTGTSTTPKTPFSFGGLPTDGSSATTGTTSSFSLGTNSAPSVTASTPAGGFSFGFAPANEVVEQSARDVLATAPSKLYLFEKGEGDTPGRWAERGAGEAKLIAEKKAEAGVHVHRLLVRGGYALNATVGKNLFTLSKTEAKHLILAVATSEGPHTYLLKFTGPNAEVNTTKFSEAIKKIMQDAEKAA</sequence>
<comment type="caution">
    <text evidence="3">The sequence shown here is derived from an EMBL/GenBank/DDBJ whole genome shotgun (WGS) entry which is preliminary data.</text>
</comment>
<gene>
    <name evidence="3" type="ORF">CGC21_15470</name>
</gene>
<proteinExistence type="predicted"/>
<evidence type="ECO:0000256" key="1">
    <source>
        <dbReference type="SAM" id="MobiDB-lite"/>
    </source>
</evidence>
<dbReference type="Proteomes" id="UP000318447">
    <property type="component" value="Unassembled WGS sequence"/>
</dbReference>
<dbReference type="VEuPathDB" id="TriTrypDB:LdCL_360071700"/>
<evidence type="ECO:0000259" key="2">
    <source>
        <dbReference type="Pfam" id="PF08911"/>
    </source>
</evidence>
<dbReference type="PANTHER" id="PTHR23244:SF498">
    <property type="entry name" value="C2 DOMAIN-CONTAINING PROTEIN"/>
    <property type="match status" value="1"/>
</dbReference>
<dbReference type="SUPFAM" id="SSF50729">
    <property type="entry name" value="PH domain-like"/>
    <property type="match status" value="1"/>
</dbReference>
<protein>
    <submittedName>
        <fullName evidence="3">NUP50 (Nucleoporin 50 kDa) family protein</fullName>
    </submittedName>
</protein>
<dbReference type="InterPro" id="IPR015007">
    <property type="entry name" value="NUP2/50/61"/>
</dbReference>
<feature type="compositionally biased region" description="Low complexity" evidence="1">
    <location>
        <begin position="560"/>
        <end position="605"/>
    </location>
</feature>
<feature type="compositionally biased region" description="Polar residues" evidence="1">
    <location>
        <begin position="139"/>
        <end position="157"/>
    </location>
</feature>
<organism evidence="3 4">
    <name type="scientific">Leishmania donovani</name>
    <dbReference type="NCBI Taxonomy" id="5661"/>
    <lineage>
        <taxon>Eukaryota</taxon>
        <taxon>Discoba</taxon>
        <taxon>Euglenozoa</taxon>
        <taxon>Kinetoplastea</taxon>
        <taxon>Metakinetoplastina</taxon>
        <taxon>Trypanosomatida</taxon>
        <taxon>Trypanosomatidae</taxon>
        <taxon>Leishmaniinae</taxon>
        <taxon>Leishmania</taxon>
    </lineage>
</organism>
<feature type="region of interest" description="Disordered" evidence="1">
    <location>
        <begin position="414"/>
        <end position="458"/>
    </location>
</feature>
<feature type="compositionally biased region" description="Low complexity" evidence="1">
    <location>
        <begin position="538"/>
        <end position="547"/>
    </location>
</feature>
<reference evidence="4" key="1">
    <citation type="submission" date="2019-02" db="EMBL/GenBank/DDBJ databases">
        <title>FDA dAtabase for Regulatory Grade micrObial Sequences (FDA-ARGOS): Supporting development and validation of Infectious Disease Dx tests.</title>
        <authorList>
            <person name="Duncan R."/>
            <person name="Fisher C."/>
            <person name="Tallon L."/>
            <person name="Sadzewicz L."/>
            <person name="Sengamalay N."/>
            <person name="Ott S."/>
            <person name="Godinez A."/>
            <person name="Nagaraj S."/>
            <person name="Vavikolanu K."/>
            <person name="Nadendla S."/>
            <person name="Aluvathingal J."/>
            <person name="Sichtig H."/>
        </authorList>
    </citation>
    <scope>NUCLEOTIDE SEQUENCE [LARGE SCALE GENOMIC DNA]</scope>
    <source>
        <strain evidence="4">FDAARGOS_361</strain>
    </source>
</reference>
<dbReference type="VEuPathDB" id="TriTrypDB:LdBPK_366430.1"/>
<dbReference type="EMBL" id="RHLC01000054">
    <property type="protein sequence ID" value="TPP48744.1"/>
    <property type="molecule type" value="Genomic_DNA"/>
</dbReference>
<dbReference type="Pfam" id="PF08911">
    <property type="entry name" value="NUP50"/>
    <property type="match status" value="1"/>
</dbReference>
<dbReference type="VEuPathDB" id="TriTrypDB:LDHU3_36.8520"/>
<name>A0A504XK78_LEIDO</name>
<evidence type="ECO:0000313" key="3">
    <source>
        <dbReference type="EMBL" id="TPP48744.1"/>
    </source>
</evidence>
<dbReference type="SUPFAM" id="SSF117281">
    <property type="entry name" value="Kelch motif"/>
    <property type="match status" value="1"/>
</dbReference>
<evidence type="ECO:0000313" key="4">
    <source>
        <dbReference type="Proteomes" id="UP000318447"/>
    </source>
</evidence>
<accession>A0A504XK78</accession>
<dbReference type="InterPro" id="IPR015915">
    <property type="entry name" value="Kelch-typ_b-propeller"/>
</dbReference>
<feature type="domain" description="Nuclear pore complex NUP2/50/61" evidence="2">
    <location>
        <begin position="438"/>
        <end position="492"/>
    </location>
</feature>
<dbReference type="InterPro" id="IPR011993">
    <property type="entry name" value="PH-like_dom_sf"/>
</dbReference>
<feature type="region of interest" description="Disordered" evidence="1">
    <location>
        <begin position="538"/>
        <end position="605"/>
    </location>
</feature>
<dbReference type="Gene3D" id="2.30.29.30">
    <property type="entry name" value="Pleckstrin-homology domain (PH domain)/Phosphotyrosine-binding domain (PTB)"/>
    <property type="match status" value="1"/>
</dbReference>
<dbReference type="VEuPathDB" id="TriTrypDB:LdCL_360071800"/>
<dbReference type="AlphaFoldDB" id="A0A504XK78"/>
<dbReference type="Gene3D" id="2.120.10.80">
    <property type="entry name" value="Kelch-type beta propeller"/>
    <property type="match status" value="2"/>
</dbReference>
<dbReference type="GO" id="GO:0005643">
    <property type="term" value="C:nuclear pore"/>
    <property type="evidence" value="ECO:0007669"/>
    <property type="project" value="InterPro"/>
</dbReference>
<feature type="region of interest" description="Disordered" evidence="1">
    <location>
        <begin position="124"/>
        <end position="157"/>
    </location>
</feature>